<keyword evidence="10" id="KW-0812">Transmembrane</keyword>
<keyword evidence="10" id="KW-0472">Membrane</keyword>
<evidence type="ECO:0000256" key="7">
    <source>
        <dbReference type="ARBA" id="ARBA00023180"/>
    </source>
</evidence>
<keyword evidence="4" id="KW-0336">GPI-anchor</keyword>
<feature type="transmembrane region" description="Helical" evidence="10">
    <location>
        <begin position="180"/>
        <end position="197"/>
    </location>
</feature>
<feature type="region of interest" description="Disordered" evidence="9">
    <location>
        <begin position="135"/>
        <end position="176"/>
    </location>
</feature>
<comment type="similarity">
    <text evidence="2">Belongs to the plant LTP family.</text>
</comment>
<dbReference type="SMART" id="SM00499">
    <property type="entry name" value="AAI"/>
    <property type="match status" value="1"/>
</dbReference>
<keyword evidence="5 11" id="KW-0732">Signal</keyword>
<dbReference type="Gene3D" id="1.10.110.10">
    <property type="entry name" value="Plant lipid-transfer and hydrophobic proteins"/>
    <property type="match status" value="1"/>
</dbReference>
<evidence type="ECO:0000313" key="13">
    <source>
        <dbReference type="EMBL" id="KAL0421551.1"/>
    </source>
</evidence>
<reference evidence="13" key="2">
    <citation type="journal article" date="2024" name="Plant">
        <title>Genomic evolution and insights into agronomic trait innovations of Sesamum species.</title>
        <authorList>
            <person name="Miao H."/>
            <person name="Wang L."/>
            <person name="Qu L."/>
            <person name="Liu H."/>
            <person name="Sun Y."/>
            <person name="Le M."/>
            <person name="Wang Q."/>
            <person name="Wei S."/>
            <person name="Zheng Y."/>
            <person name="Lin W."/>
            <person name="Duan Y."/>
            <person name="Cao H."/>
            <person name="Xiong S."/>
            <person name="Wang X."/>
            <person name="Wei L."/>
            <person name="Li C."/>
            <person name="Ma Q."/>
            <person name="Ju M."/>
            <person name="Zhao R."/>
            <person name="Li G."/>
            <person name="Mu C."/>
            <person name="Tian Q."/>
            <person name="Mei H."/>
            <person name="Zhang T."/>
            <person name="Gao T."/>
            <person name="Zhang H."/>
        </authorList>
    </citation>
    <scope>NUCLEOTIDE SEQUENCE</scope>
    <source>
        <strain evidence="13">KEN1</strain>
    </source>
</reference>
<reference evidence="13" key="1">
    <citation type="submission" date="2020-06" db="EMBL/GenBank/DDBJ databases">
        <authorList>
            <person name="Li T."/>
            <person name="Hu X."/>
            <person name="Zhang T."/>
            <person name="Song X."/>
            <person name="Zhang H."/>
            <person name="Dai N."/>
            <person name="Sheng W."/>
            <person name="Hou X."/>
            <person name="Wei L."/>
        </authorList>
    </citation>
    <scope>NUCLEOTIDE SEQUENCE</scope>
    <source>
        <strain evidence="13">KEN1</strain>
        <tissue evidence="13">Leaf</tissue>
    </source>
</reference>
<feature type="chain" id="PRO_5043733108" description="Bifunctional inhibitor/plant lipid transfer protein/seed storage helical domain-containing protein" evidence="11">
    <location>
        <begin position="28"/>
        <end position="198"/>
    </location>
</feature>
<evidence type="ECO:0000256" key="6">
    <source>
        <dbReference type="ARBA" id="ARBA00023157"/>
    </source>
</evidence>
<dbReference type="InterPro" id="IPR036312">
    <property type="entry name" value="Bifun_inhib/LTP/seed_sf"/>
</dbReference>
<evidence type="ECO:0000256" key="9">
    <source>
        <dbReference type="SAM" id="MobiDB-lite"/>
    </source>
</evidence>
<evidence type="ECO:0000256" key="8">
    <source>
        <dbReference type="ARBA" id="ARBA00023288"/>
    </source>
</evidence>
<dbReference type="EMBL" id="JACGWN010000011">
    <property type="protein sequence ID" value="KAL0421551.1"/>
    <property type="molecule type" value="Genomic_DNA"/>
</dbReference>
<dbReference type="GO" id="GO:0098552">
    <property type="term" value="C:side of membrane"/>
    <property type="evidence" value="ECO:0007669"/>
    <property type="project" value="UniProtKB-KW"/>
</dbReference>
<evidence type="ECO:0000259" key="12">
    <source>
        <dbReference type="SMART" id="SM00499"/>
    </source>
</evidence>
<comment type="caution">
    <text evidence="13">The sequence shown here is derived from an EMBL/GenBank/DDBJ whole genome shotgun (WGS) entry which is preliminary data.</text>
</comment>
<evidence type="ECO:0000256" key="11">
    <source>
        <dbReference type="SAM" id="SignalP"/>
    </source>
</evidence>
<dbReference type="Pfam" id="PF14368">
    <property type="entry name" value="LTP_2"/>
    <property type="match status" value="1"/>
</dbReference>
<keyword evidence="10" id="KW-1133">Transmembrane helix</keyword>
<dbReference type="GO" id="GO:0005886">
    <property type="term" value="C:plasma membrane"/>
    <property type="evidence" value="ECO:0007669"/>
    <property type="project" value="UniProtKB-SubCell"/>
</dbReference>
<organism evidence="13">
    <name type="scientific">Sesamum latifolium</name>
    <dbReference type="NCBI Taxonomy" id="2727402"/>
    <lineage>
        <taxon>Eukaryota</taxon>
        <taxon>Viridiplantae</taxon>
        <taxon>Streptophyta</taxon>
        <taxon>Embryophyta</taxon>
        <taxon>Tracheophyta</taxon>
        <taxon>Spermatophyta</taxon>
        <taxon>Magnoliopsida</taxon>
        <taxon>eudicotyledons</taxon>
        <taxon>Gunneridae</taxon>
        <taxon>Pentapetalae</taxon>
        <taxon>asterids</taxon>
        <taxon>lamiids</taxon>
        <taxon>Lamiales</taxon>
        <taxon>Pedaliaceae</taxon>
        <taxon>Sesamum</taxon>
    </lineage>
</organism>
<evidence type="ECO:0000256" key="4">
    <source>
        <dbReference type="ARBA" id="ARBA00022622"/>
    </source>
</evidence>
<evidence type="ECO:0000256" key="5">
    <source>
        <dbReference type="ARBA" id="ARBA00022729"/>
    </source>
</evidence>
<keyword evidence="8" id="KW-0449">Lipoprotein</keyword>
<keyword evidence="6" id="KW-1015">Disulfide bond</keyword>
<evidence type="ECO:0000256" key="1">
    <source>
        <dbReference type="ARBA" id="ARBA00004609"/>
    </source>
</evidence>
<accession>A0AAW2UWM0</accession>
<dbReference type="SUPFAM" id="SSF47699">
    <property type="entry name" value="Bifunctional inhibitor/lipid-transfer protein/seed storage 2S albumin"/>
    <property type="match status" value="1"/>
</dbReference>
<dbReference type="CDD" id="cd00010">
    <property type="entry name" value="AAI_LTSS"/>
    <property type="match status" value="1"/>
</dbReference>
<keyword evidence="7" id="KW-0325">Glycoprotein</keyword>
<dbReference type="InterPro" id="IPR043325">
    <property type="entry name" value="LTSS"/>
</dbReference>
<comment type="subcellular location">
    <subcellularLocation>
        <location evidence="1">Cell membrane</location>
        <topology evidence="1">Lipid-anchor</topology>
        <topology evidence="1">GPI-anchor</topology>
    </subcellularLocation>
</comment>
<evidence type="ECO:0000256" key="3">
    <source>
        <dbReference type="ARBA" id="ARBA00022475"/>
    </source>
</evidence>
<dbReference type="InterPro" id="IPR016140">
    <property type="entry name" value="Bifunc_inhib/LTP/seed_store"/>
</dbReference>
<evidence type="ECO:0000256" key="10">
    <source>
        <dbReference type="SAM" id="Phobius"/>
    </source>
</evidence>
<feature type="signal peptide" evidence="11">
    <location>
        <begin position="1"/>
        <end position="27"/>
    </location>
</feature>
<name>A0AAW2UWM0_9LAMI</name>
<feature type="compositionally biased region" description="Low complexity" evidence="9">
    <location>
        <begin position="135"/>
        <end position="175"/>
    </location>
</feature>
<evidence type="ECO:0000256" key="2">
    <source>
        <dbReference type="ARBA" id="ARBA00009748"/>
    </source>
</evidence>
<gene>
    <name evidence="13" type="ORF">Slati_3178000</name>
</gene>
<sequence length="198" mass="20525">METIRKNPVSMIFIMLAITGFLWAVAANLEEDEKECAEQLTNLAACIPFVSGTAKQPTKECCEDTKKVKTAQPKCLCVLIKESSDPSMGLPINTTLALQMPAACNIDAKVSDCPSLLNLPADSPDAKIFKVANADSSTGSSADSPSGSTASTKSPPSSTTTSSDSTKTTTSTSTSNGAKVATGILLVMGLVPISLVFV</sequence>
<keyword evidence="3" id="KW-1003">Cell membrane</keyword>
<dbReference type="PANTHER" id="PTHR33044">
    <property type="entry name" value="BIFUNCTIONAL INHIBITOR/LIPID-TRANSFER PROTEIN/SEED STORAGE 2S ALBUMIN SUPERFAMILY PROTEIN-RELATED"/>
    <property type="match status" value="1"/>
</dbReference>
<protein>
    <recommendedName>
        <fullName evidence="12">Bifunctional inhibitor/plant lipid transfer protein/seed storage helical domain-containing protein</fullName>
    </recommendedName>
</protein>
<dbReference type="AlphaFoldDB" id="A0AAW2UWM0"/>
<feature type="domain" description="Bifunctional inhibitor/plant lipid transfer protein/seed storage helical" evidence="12">
    <location>
        <begin position="36"/>
        <end position="113"/>
    </location>
</feature>
<proteinExistence type="inferred from homology"/>